<dbReference type="Pfam" id="PF00586">
    <property type="entry name" value="AIRS"/>
    <property type="match status" value="1"/>
</dbReference>
<dbReference type="Gene3D" id="3.30.1330.10">
    <property type="entry name" value="PurM-like, N-terminal domain"/>
    <property type="match status" value="1"/>
</dbReference>
<gene>
    <name evidence="15" type="primary">purM</name>
    <name evidence="18" type="ORF">SAMN02745220_01237</name>
</gene>
<dbReference type="GO" id="GO:0005829">
    <property type="term" value="C:cytosol"/>
    <property type="evidence" value="ECO:0007669"/>
    <property type="project" value="TreeGrafter"/>
</dbReference>
<keyword evidence="9 15" id="KW-0658">Purine biosynthesis</keyword>
<feature type="domain" description="PurM-like N-terminal" evidence="16">
    <location>
        <begin position="60"/>
        <end position="165"/>
    </location>
</feature>
<dbReference type="GO" id="GO:0004641">
    <property type="term" value="F:phosphoribosylformylglycinamidine cyclo-ligase activity"/>
    <property type="evidence" value="ECO:0007669"/>
    <property type="project" value="UniProtKB-UniRule"/>
</dbReference>
<dbReference type="SUPFAM" id="SSF55326">
    <property type="entry name" value="PurM N-terminal domain-like"/>
    <property type="match status" value="1"/>
</dbReference>
<dbReference type="InterPro" id="IPR016188">
    <property type="entry name" value="PurM-like_N"/>
</dbReference>
<dbReference type="HAMAP" id="MF_00741">
    <property type="entry name" value="AIRS"/>
    <property type="match status" value="1"/>
</dbReference>
<keyword evidence="10 15" id="KW-0067">ATP-binding</keyword>
<dbReference type="GO" id="GO:0006189">
    <property type="term" value="P:'de novo' IMP biosynthetic process"/>
    <property type="evidence" value="ECO:0007669"/>
    <property type="project" value="UniProtKB-UniRule"/>
</dbReference>
<dbReference type="Gene3D" id="3.90.650.10">
    <property type="entry name" value="PurM-like C-terminal domain"/>
    <property type="match status" value="1"/>
</dbReference>
<comment type="catalytic activity">
    <reaction evidence="14 15">
        <text>2-formamido-N(1)-(5-O-phospho-beta-D-ribosyl)acetamidine + ATP = 5-amino-1-(5-phospho-beta-D-ribosyl)imidazole + ADP + phosphate + H(+)</text>
        <dbReference type="Rhea" id="RHEA:23032"/>
        <dbReference type="ChEBI" id="CHEBI:15378"/>
        <dbReference type="ChEBI" id="CHEBI:30616"/>
        <dbReference type="ChEBI" id="CHEBI:43474"/>
        <dbReference type="ChEBI" id="CHEBI:137981"/>
        <dbReference type="ChEBI" id="CHEBI:147287"/>
        <dbReference type="ChEBI" id="CHEBI:456216"/>
        <dbReference type="EC" id="6.3.3.1"/>
    </reaction>
</comment>
<evidence type="ECO:0000313" key="19">
    <source>
        <dbReference type="Proteomes" id="UP000184603"/>
    </source>
</evidence>
<keyword evidence="7 15" id="KW-0436">Ligase</keyword>
<dbReference type="InterPro" id="IPR036921">
    <property type="entry name" value="PurM-like_N_sf"/>
</dbReference>
<name>A0A1M7Y1V1_9BACT</name>
<sequence>MTQTNTSRYSEAGVDIDKGNAFVKEIKEVVASTHRPGVLNDIGGFSSLIAIDTNKYHQPVLVNSTDGVGTKLAIAHMCNKHDTIGIDLVAMCVNDIIVGGATPLCFLDYFAVGRLDLSIATEVVKGIAEGCRQAKCSLVGGETAEMPGLYRNDDYDLAGFVTGIVERDAIIDGSDVRVGDTIIGLASSGLHSNGFSLVRKICFEEQQLSVDQYIDELGCTLGEELIKPTRIYVQSVLNVLKNYKINGMIHNTGGGFIDNIPRVLPKGYKAIIDTKAWEAPPIFPFLADKGHVPAEEMYRTFNMGIGLMAIVDHTKANDILHHFAAVGEKPFIIGEIAIREEEDSEVELLF</sequence>
<dbReference type="InterPro" id="IPR010918">
    <property type="entry name" value="PurM-like_C_dom"/>
</dbReference>
<evidence type="ECO:0000259" key="17">
    <source>
        <dbReference type="Pfam" id="PF02769"/>
    </source>
</evidence>
<reference evidence="18 19" key="1">
    <citation type="submission" date="2016-12" db="EMBL/GenBank/DDBJ databases">
        <authorList>
            <person name="Song W.-J."/>
            <person name="Kurnit D.M."/>
        </authorList>
    </citation>
    <scope>NUCLEOTIDE SEQUENCE [LARGE SCALE GENOMIC DNA]</scope>
    <source>
        <strain evidence="18 19">DSM 18488</strain>
    </source>
</reference>
<evidence type="ECO:0000256" key="1">
    <source>
        <dbReference type="ARBA" id="ARBA00004496"/>
    </source>
</evidence>
<dbReference type="UniPathway" id="UPA00074">
    <property type="reaction ID" value="UER00129"/>
</dbReference>
<dbReference type="InterPro" id="IPR004733">
    <property type="entry name" value="PurM_cligase"/>
</dbReference>
<dbReference type="EMBL" id="FRFE01000004">
    <property type="protein sequence ID" value="SHO45852.1"/>
    <property type="molecule type" value="Genomic_DNA"/>
</dbReference>
<evidence type="ECO:0000256" key="9">
    <source>
        <dbReference type="ARBA" id="ARBA00022755"/>
    </source>
</evidence>
<organism evidence="18 19">
    <name type="scientific">Desulfopila aestuarii DSM 18488</name>
    <dbReference type="NCBI Taxonomy" id="1121416"/>
    <lineage>
        <taxon>Bacteria</taxon>
        <taxon>Pseudomonadati</taxon>
        <taxon>Thermodesulfobacteriota</taxon>
        <taxon>Desulfobulbia</taxon>
        <taxon>Desulfobulbales</taxon>
        <taxon>Desulfocapsaceae</taxon>
        <taxon>Desulfopila</taxon>
    </lineage>
</organism>
<comment type="similarity">
    <text evidence="3 15">Belongs to the AIR synthase family.</text>
</comment>
<keyword evidence="6 15" id="KW-0963">Cytoplasm</keyword>
<proteinExistence type="inferred from homology"/>
<dbReference type="GO" id="GO:0004637">
    <property type="term" value="F:phosphoribosylamine-glycine ligase activity"/>
    <property type="evidence" value="ECO:0007669"/>
    <property type="project" value="TreeGrafter"/>
</dbReference>
<evidence type="ECO:0000256" key="4">
    <source>
        <dbReference type="ARBA" id="ARBA00013047"/>
    </source>
</evidence>
<evidence type="ECO:0000256" key="7">
    <source>
        <dbReference type="ARBA" id="ARBA00022598"/>
    </source>
</evidence>
<evidence type="ECO:0000313" key="18">
    <source>
        <dbReference type="EMBL" id="SHO45852.1"/>
    </source>
</evidence>
<dbReference type="Pfam" id="PF02769">
    <property type="entry name" value="AIRS_C"/>
    <property type="match status" value="1"/>
</dbReference>
<evidence type="ECO:0000256" key="3">
    <source>
        <dbReference type="ARBA" id="ARBA00010280"/>
    </source>
</evidence>
<dbReference type="OrthoDB" id="9777881at2"/>
<feature type="domain" description="PurM-like C-terminal" evidence="17">
    <location>
        <begin position="177"/>
        <end position="340"/>
    </location>
</feature>
<evidence type="ECO:0000256" key="8">
    <source>
        <dbReference type="ARBA" id="ARBA00022741"/>
    </source>
</evidence>
<evidence type="ECO:0000256" key="12">
    <source>
        <dbReference type="ARBA" id="ARBA00032931"/>
    </source>
</evidence>
<dbReference type="GO" id="GO:0046084">
    <property type="term" value="P:adenine biosynthetic process"/>
    <property type="evidence" value="ECO:0007669"/>
    <property type="project" value="TreeGrafter"/>
</dbReference>
<comment type="subcellular location">
    <subcellularLocation>
        <location evidence="1 15">Cytoplasm</location>
    </subcellularLocation>
</comment>
<dbReference type="NCBIfam" id="TIGR00878">
    <property type="entry name" value="purM"/>
    <property type="match status" value="1"/>
</dbReference>
<dbReference type="FunFam" id="3.90.650.10:FF:000011">
    <property type="entry name" value="Phosphoribosylformylglycinamidine cyclo-ligase"/>
    <property type="match status" value="1"/>
</dbReference>
<dbReference type="PANTHER" id="PTHR10520">
    <property type="entry name" value="TRIFUNCTIONAL PURINE BIOSYNTHETIC PROTEIN ADENOSINE-3-RELATED"/>
    <property type="match status" value="1"/>
</dbReference>
<dbReference type="PANTHER" id="PTHR10520:SF12">
    <property type="entry name" value="TRIFUNCTIONAL PURINE BIOSYNTHETIC PROTEIN ADENOSINE-3"/>
    <property type="match status" value="1"/>
</dbReference>
<dbReference type="CDD" id="cd02196">
    <property type="entry name" value="PurM"/>
    <property type="match status" value="1"/>
</dbReference>
<dbReference type="AlphaFoldDB" id="A0A1M7Y1V1"/>
<evidence type="ECO:0000256" key="14">
    <source>
        <dbReference type="ARBA" id="ARBA00049057"/>
    </source>
</evidence>
<evidence type="ECO:0000256" key="13">
    <source>
        <dbReference type="ARBA" id="ARBA00033093"/>
    </source>
</evidence>
<comment type="pathway">
    <text evidence="2 15">Purine metabolism; IMP biosynthesis via de novo pathway; 5-amino-1-(5-phospho-D-ribosyl)imidazole from N(2)-formyl-N(1)-(5-phospho-D-ribosyl)glycinamide: step 2/2.</text>
</comment>
<dbReference type="EC" id="6.3.3.1" evidence="4 15"/>
<keyword evidence="19" id="KW-1185">Reference proteome</keyword>
<evidence type="ECO:0000259" key="16">
    <source>
        <dbReference type="Pfam" id="PF00586"/>
    </source>
</evidence>
<accession>A0A1M7Y1V1</accession>
<evidence type="ECO:0000256" key="15">
    <source>
        <dbReference type="HAMAP-Rule" id="MF_00741"/>
    </source>
</evidence>
<evidence type="ECO:0000256" key="2">
    <source>
        <dbReference type="ARBA" id="ARBA00004686"/>
    </source>
</evidence>
<evidence type="ECO:0000256" key="6">
    <source>
        <dbReference type="ARBA" id="ARBA00022490"/>
    </source>
</evidence>
<dbReference type="GO" id="GO:0005524">
    <property type="term" value="F:ATP binding"/>
    <property type="evidence" value="ECO:0007669"/>
    <property type="project" value="UniProtKB-KW"/>
</dbReference>
<evidence type="ECO:0000256" key="10">
    <source>
        <dbReference type="ARBA" id="ARBA00022840"/>
    </source>
</evidence>
<dbReference type="STRING" id="1121416.SAMN02745220_01237"/>
<evidence type="ECO:0000256" key="11">
    <source>
        <dbReference type="ARBA" id="ARBA00031908"/>
    </source>
</evidence>
<dbReference type="RefSeq" id="WP_073612573.1">
    <property type="nucleotide sequence ID" value="NZ_FRFE01000004.1"/>
</dbReference>
<evidence type="ECO:0000256" key="5">
    <source>
        <dbReference type="ARBA" id="ARBA00020367"/>
    </source>
</evidence>
<dbReference type="InterPro" id="IPR036676">
    <property type="entry name" value="PurM-like_C_sf"/>
</dbReference>
<dbReference type="Proteomes" id="UP000184603">
    <property type="component" value="Unassembled WGS sequence"/>
</dbReference>
<keyword evidence="8 15" id="KW-0547">Nucleotide-binding</keyword>
<protein>
    <recommendedName>
        <fullName evidence="5 15">Phosphoribosylformylglycinamidine cyclo-ligase</fullName>
        <ecNumber evidence="4 15">6.3.3.1</ecNumber>
    </recommendedName>
    <alternativeName>
        <fullName evidence="12 15">AIR synthase</fullName>
    </alternativeName>
    <alternativeName>
        <fullName evidence="13 15">AIRS</fullName>
    </alternativeName>
    <alternativeName>
        <fullName evidence="11 15">Phosphoribosyl-aminoimidazole synthetase</fullName>
    </alternativeName>
</protein>
<dbReference type="FunFam" id="3.30.1330.10:FF:000001">
    <property type="entry name" value="Phosphoribosylformylglycinamidine cyclo-ligase"/>
    <property type="match status" value="1"/>
</dbReference>
<dbReference type="SUPFAM" id="SSF56042">
    <property type="entry name" value="PurM C-terminal domain-like"/>
    <property type="match status" value="1"/>
</dbReference>